<dbReference type="Gene3D" id="3.90.1140.10">
    <property type="entry name" value="Cyclic phosphodiesterase"/>
    <property type="match status" value="1"/>
</dbReference>
<organism evidence="2 3">
    <name type="scientific">Candidatus Gottesmanbacteria bacterium RBG_16_43_7</name>
    <dbReference type="NCBI Taxonomy" id="1798373"/>
    <lineage>
        <taxon>Bacteria</taxon>
        <taxon>Candidatus Gottesmaniibacteriota</taxon>
    </lineage>
</organism>
<evidence type="ECO:0000256" key="1">
    <source>
        <dbReference type="ARBA" id="ARBA00022801"/>
    </source>
</evidence>
<dbReference type="PANTHER" id="PTHR35561">
    <property type="entry name" value="RNA 2',3'-CYCLIC PHOSPHODIESTERASE"/>
    <property type="match status" value="1"/>
</dbReference>
<dbReference type="GO" id="GO:0008664">
    <property type="term" value="F:RNA 2',3'-cyclic 3'-phosphodiesterase activity"/>
    <property type="evidence" value="ECO:0007669"/>
    <property type="project" value="InterPro"/>
</dbReference>
<keyword evidence="1" id="KW-0378">Hydrolase</keyword>
<name>A0A1F5ZA29_9BACT</name>
<dbReference type="Proteomes" id="UP000176854">
    <property type="component" value="Unassembled WGS sequence"/>
</dbReference>
<proteinExistence type="predicted"/>
<dbReference type="InterPro" id="IPR004175">
    <property type="entry name" value="RNA_CPDase"/>
</dbReference>
<dbReference type="AlphaFoldDB" id="A0A1F5ZA29"/>
<sequence>MRLFVGIKASSQLQRQIRQWQSEHQALPVRFIKTENLHMTLLPPWYETDPAGIISKLNDLAFSGFPIVFDKIAVNFKNNVIWIESLKPPGELLSLRNELLIRFGKNNDVRPLRIHMTLARFKDLSRFENTDFKSINWREKVDCITLFESKLTPTEARYRSVFVVKLESNI</sequence>
<dbReference type="InterPro" id="IPR009097">
    <property type="entry name" value="Cyclic_Pdiesterase"/>
</dbReference>
<evidence type="ECO:0008006" key="4">
    <source>
        <dbReference type="Google" id="ProtNLM"/>
    </source>
</evidence>
<accession>A0A1F5ZA29</accession>
<dbReference type="GO" id="GO:0004113">
    <property type="term" value="F:2',3'-cyclic-nucleotide 3'-phosphodiesterase activity"/>
    <property type="evidence" value="ECO:0007669"/>
    <property type="project" value="InterPro"/>
</dbReference>
<comment type="caution">
    <text evidence="2">The sequence shown here is derived from an EMBL/GenBank/DDBJ whole genome shotgun (WGS) entry which is preliminary data.</text>
</comment>
<dbReference type="EMBL" id="MFJC01000025">
    <property type="protein sequence ID" value="OGG09174.1"/>
    <property type="molecule type" value="Genomic_DNA"/>
</dbReference>
<evidence type="ECO:0000313" key="2">
    <source>
        <dbReference type="EMBL" id="OGG09174.1"/>
    </source>
</evidence>
<reference evidence="2 3" key="1">
    <citation type="journal article" date="2016" name="Nat. Commun.">
        <title>Thousands of microbial genomes shed light on interconnected biogeochemical processes in an aquifer system.</title>
        <authorList>
            <person name="Anantharaman K."/>
            <person name="Brown C.T."/>
            <person name="Hug L.A."/>
            <person name="Sharon I."/>
            <person name="Castelle C.J."/>
            <person name="Probst A.J."/>
            <person name="Thomas B.C."/>
            <person name="Singh A."/>
            <person name="Wilkins M.J."/>
            <person name="Karaoz U."/>
            <person name="Brodie E.L."/>
            <person name="Williams K.H."/>
            <person name="Hubbard S.S."/>
            <person name="Banfield J.F."/>
        </authorList>
    </citation>
    <scope>NUCLEOTIDE SEQUENCE [LARGE SCALE GENOMIC DNA]</scope>
</reference>
<dbReference type="PANTHER" id="PTHR35561:SF1">
    <property type="entry name" value="RNA 2',3'-CYCLIC PHOSPHODIESTERASE"/>
    <property type="match status" value="1"/>
</dbReference>
<evidence type="ECO:0000313" key="3">
    <source>
        <dbReference type="Proteomes" id="UP000176854"/>
    </source>
</evidence>
<gene>
    <name evidence="2" type="ORF">A2154_02800</name>
</gene>
<dbReference type="STRING" id="1798373.A2154_02800"/>
<dbReference type="Pfam" id="PF13563">
    <property type="entry name" value="2_5_RNA_ligase2"/>
    <property type="match status" value="1"/>
</dbReference>
<dbReference type="SUPFAM" id="SSF55144">
    <property type="entry name" value="LigT-like"/>
    <property type="match status" value="1"/>
</dbReference>
<protein>
    <recommendedName>
        <fullName evidence="4">RNA 2',3'-cyclic phosphodiesterase</fullName>
    </recommendedName>
</protein>